<gene>
    <name evidence="2" type="ORF">TARUN_9751</name>
</gene>
<protein>
    <submittedName>
        <fullName evidence="2">Ankyrin repeat</fullName>
    </submittedName>
</protein>
<feature type="repeat" description="ANK" evidence="1">
    <location>
        <begin position="109"/>
        <end position="141"/>
    </location>
</feature>
<organism evidence="2 3">
    <name type="scientific">Trichoderma arundinaceum</name>
    <dbReference type="NCBI Taxonomy" id="490622"/>
    <lineage>
        <taxon>Eukaryota</taxon>
        <taxon>Fungi</taxon>
        <taxon>Dikarya</taxon>
        <taxon>Ascomycota</taxon>
        <taxon>Pezizomycotina</taxon>
        <taxon>Sordariomycetes</taxon>
        <taxon>Hypocreomycetidae</taxon>
        <taxon>Hypocreales</taxon>
        <taxon>Hypocreaceae</taxon>
        <taxon>Trichoderma</taxon>
    </lineage>
</organism>
<dbReference type="Proteomes" id="UP000266272">
    <property type="component" value="Unassembled WGS sequence"/>
</dbReference>
<dbReference type="SMART" id="SM00248">
    <property type="entry name" value="ANK"/>
    <property type="match status" value="3"/>
</dbReference>
<dbReference type="PANTHER" id="PTHR34706:SF3">
    <property type="entry name" value="ANKYRIN REPEAT PROTEIN (AFU_ORTHOLOGUE AFUA_7G06200)"/>
    <property type="match status" value="1"/>
</dbReference>
<accession>A0A395N8P6</accession>
<evidence type="ECO:0000313" key="3">
    <source>
        <dbReference type="Proteomes" id="UP000266272"/>
    </source>
</evidence>
<proteinExistence type="predicted"/>
<name>A0A395N8P6_TRIAR</name>
<dbReference type="EMBL" id="PXOA01000841">
    <property type="protein sequence ID" value="RFU72510.1"/>
    <property type="molecule type" value="Genomic_DNA"/>
</dbReference>
<keyword evidence="3" id="KW-1185">Reference proteome</keyword>
<dbReference type="OrthoDB" id="2142040at2759"/>
<dbReference type="InterPro" id="IPR002110">
    <property type="entry name" value="Ankyrin_rpt"/>
</dbReference>
<dbReference type="PROSITE" id="PS50297">
    <property type="entry name" value="ANK_REP_REGION"/>
    <property type="match status" value="1"/>
</dbReference>
<dbReference type="Gene3D" id="1.25.40.20">
    <property type="entry name" value="Ankyrin repeat-containing domain"/>
    <property type="match status" value="1"/>
</dbReference>
<sequence length="814" mass="90292">MEPLPLQDAAADGSLASLDQYKSATPRFDINEPDSKGRTALAHAAWKGHVHVVKLLVSEGADVNKINDKGRTALWYAALSHSSVTKQKRIEVVEHLLDNYAKPNLQALDGTTALMKLIEHREPRVIKLMVKKGASITLKNDKTNMSAADLGNATNDQAVIQALNANSGQPSTRDETVTEAVTYVVKSLGYMNKTLGEFISKIFRITGNIEANLKCTPEYSNSNDSNAETNKYEGLSNRIFGVNTNATTSLGLGDDLDDVYTAALKKDQGDAAVPVSEISIHTTAAAFHASMTKYITETGLSDFFPEGDTFLETVATKAAYLKLDPNNALNSDDDIQDCTKLALYQPVFYCDDQIDLVRRVARISTCLVPDGCGTGLQFINDGRKLNKDLNADQVRDIMQQVKPRGNTKIGTHLEQKILNPLVYDVVNDPTRRLQRPILISCITDGRASGESPNMFRDTILKCVNFLQEKGYPPNTIRFQISQIGNDESAEVFLRQLRDDEQLKNILFCTTQRLDEEYQKLNENEEDLERWMASTAAPDMEIDTVGPPTLNFSTVEDVFAAIDSTTGDALIINRVSPQAFQDLCSAREEDRGFRFSLYTTNNQVLIITVPTLYHEAAHLHLQSLISRTGDAMGLYEDWRYCGSTTYKQESDGVLIAWGEGDSVGRPPSSRPSKHDWPTVVIECGSSQTLTLLRSKAVWWFTASNYEVKIVVLLKLDESGESVLIEKWKMPYGTATTHAAAAWHPRCAQSIAITRNPNTHSDQLTRARYIVHGGPLQLEFIDTFLRQPTPGTTEGDIIISDHDLQFLALCIWQPEA</sequence>
<dbReference type="SUPFAM" id="SSF48403">
    <property type="entry name" value="Ankyrin repeat"/>
    <property type="match status" value="1"/>
</dbReference>
<dbReference type="STRING" id="490622.A0A395N8P6"/>
<reference evidence="2 3" key="1">
    <citation type="journal article" date="2018" name="PLoS Pathog.">
        <title>Evolution of structural diversity of trichothecenes, a family of toxins produced by plant pathogenic and entomopathogenic fungi.</title>
        <authorList>
            <person name="Proctor R.H."/>
            <person name="McCormick S.P."/>
            <person name="Kim H.S."/>
            <person name="Cardoza R.E."/>
            <person name="Stanley A.M."/>
            <person name="Lindo L."/>
            <person name="Kelly A."/>
            <person name="Brown D.W."/>
            <person name="Lee T."/>
            <person name="Vaughan M.M."/>
            <person name="Alexander N.J."/>
            <person name="Busman M."/>
            <person name="Gutierrez S."/>
        </authorList>
    </citation>
    <scope>NUCLEOTIDE SEQUENCE [LARGE SCALE GENOMIC DNA]</scope>
    <source>
        <strain evidence="2 3">IBT 40837</strain>
    </source>
</reference>
<dbReference type="InterPro" id="IPR036770">
    <property type="entry name" value="Ankyrin_rpt-contain_sf"/>
</dbReference>
<comment type="caution">
    <text evidence="2">The sequence shown here is derived from an EMBL/GenBank/DDBJ whole genome shotgun (WGS) entry which is preliminary data.</text>
</comment>
<dbReference type="PANTHER" id="PTHR34706">
    <property type="entry name" value="SLR1338 PROTEIN"/>
    <property type="match status" value="1"/>
</dbReference>
<keyword evidence="1" id="KW-0040">ANK repeat</keyword>
<feature type="repeat" description="ANK" evidence="1">
    <location>
        <begin position="36"/>
        <end position="68"/>
    </location>
</feature>
<dbReference type="AlphaFoldDB" id="A0A395N8P6"/>
<dbReference type="Pfam" id="PF12796">
    <property type="entry name" value="Ank_2"/>
    <property type="match status" value="1"/>
</dbReference>
<evidence type="ECO:0000313" key="2">
    <source>
        <dbReference type="EMBL" id="RFU72510.1"/>
    </source>
</evidence>
<dbReference type="PROSITE" id="PS50088">
    <property type="entry name" value="ANK_REPEAT"/>
    <property type="match status" value="2"/>
</dbReference>
<evidence type="ECO:0000256" key="1">
    <source>
        <dbReference type="PROSITE-ProRule" id="PRU00023"/>
    </source>
</evidence>